<dbReference type="PANTHER" id="PTHR43133">
    <property type="entry name" value="RNA POLYMERASE ECF-TYPE SIGMA FACTO"/>
    <property type="match status" value="1"/>
</dbReference>
<evidence type="ECO:0000313" key="8">
    <source>
        <dbReference type="EMBL" id="QJR36647.1"/>
    </source>
</evidence>
<dbReference type="NCBIfam" id="TIGR02937">
    <property type="entry name" value="sigma70-ECF"/>
    <property type="match status" value="1"/>
</dbReference>
<reference evidence="8 9" key="1">
    <citation type="submission" date="2020-05" db="EMBL/GenBank/DDBJ databases">
        <title>Complete genome sequence of Gemmatimonas greenlandica TET16.</title>
        <authorList>
            <person name="Zeng Y."/>
        </authorList>
    </citation>
    <scope>NUCLEOTIDE SEQUENCE [LARGE SCALE GENOMIC DNA]</scope>
    <source>
        <strain evidence="8 9">TET16</strain>
    </source>
</reference>
<dbReference type="SUPFAM" id="SSF88659">
    <property type="entry name" value="Sigma3 and sigma4 domains of RNA polymerase sigma factors"/>
    <property type="match status" value="1"/>
</dbReference>
<keyword evidence="2" id="KW-0805">Transcription regulation</keyword>
<dbReference type="Proteomes" id="UP000500938">
    <property type="component" value="Chromosome"/>
</dbReference>
<dbReference type="GO" id="GO:0006352">
    <property type="term" value="P:DNA-templated transcription initiation"/>
    <property type="evidence" value="ECO:0007669"/>
    <property type="project" value="InterPro"/>
</dbReference>
<dbReference type="EMBL" id="CP053085">
    <property type="protein sequence ID" value="QJR36647.1"/>
    <property type="molecule type" value="Genomic_DNA"/>
</dbReference>
<evidence type="ECO:0000259" key="6">
    <source>
        <dbReference type="Pfam" id="PF04542"/>
    </source>
</evidence>
<dbReference type="Gene3D" id="1.10.10.10">
    <property type="entry name" value="Winged helix-like DNA-binding domain superfamily/Winged helix DNA-binding domain"/>
    <property type="match status" value="1"/>
</dbReference>
<dbReference type="InterPro" id="IPR036388">
    <property type="entry name" value="WH-like_DNA-bd_sf"/>
</dbReference>
<evidence type="ECO:0000256" key="2">
    <source>
        <dbReference type="ARBA" id="ARBA00023015"/>
    </source>
</evidence>
<feature type="region of interest" description="Disordered" evidence="5">
    <location>
        <begin position="1"/>
        <end position="21"/>
    </location>
</feature>
<dbReference type="InterPro" id="IPR039425">
    <property type="entry name" value="RNA_pol_sigma-70-like"/>
</dbReference>
<evidence type="ECO:0000313" key="9">
    <source>
        <dbReference type="Proteomes" id="UP000500938"/>
    </source>
</evidence>
<dbReference type="CDD" id="cd06171">
    <property type="entry name" value="Sigma70_r4"/>
    <property type="match status" value="1"/>
</dbReference>
<feature type="domain" description="RNA polymerase sigma-70 region 2" evidence="6">
    <location>
        <begin position="47"/>
        <end position="103"/>
    </location>
</feature>
<dbReference type="InterPro" id="IPR007627">
    <property type="entry name" value="RNA_pol_sigma70_r2"/>
</dbReference>
<feature type="domain" description="RNA polymerase sigma factor 70 region 4 type 2" evidence="7">
    <location>
        <begin position="139"/>
        <end position="191"/>
    </location>
</feature>
<keyword evidence="9" id="KW-1185">Reference proteome</keyword>
<protein>
    <submittedName>
        <fullName evidence="8">RNA polymerase sigma factor</fullName>
    </submittedName>
</protein>
<sequence length="206" mass="23236">MSPADANAPGSATPVPSSGPADLATLEERALSARVVLGDRDAFALLVGPHLARALLLARRLLKNHNDAEDLVQDAALRALERFDQFDRSRSFAPWFIRLLMNLGLQQQEKIGRRSHEPLELHTAEADTHQEPESTDFWRAFHEAVDQLPARQRAIIMLFDVDGYSGVEIADLLDITPENVRWHLHVARRTLRPLLRAYHPDPNFHP</sequence>
<comment type="similarity">
    <text evidence="1">Belongs to the sigma-70 factor family. ECF subfamily.</text>
</comment>
<organism evidence="8 9">
    <name type="scientific">Gemmatimonas groenlandica</name>
    <dbReference type="NCBI Taxonomy" id="2732249"/>
    <lineage>
        <taxon>Bacteria</taxon>
        <taxon>Pseudomonadati</taxon>
        <taxon>Gemmatimonadota</taxon>
        <taxon>Gemmatimonadia</taxon>
        <taxon>Gemmatimonadales</taxon>
        <taxon>Gemmatimonadaceae</taxon>
        <taxon>Gemmatimonas</taxon>
    </lineage>
</organism>
<accession>A0A6M4ISY6</accession>
<keyword evidence="4" id="KW-0804">Transcription</keyword>
<dbReference type="InterPro" id="IPR013324">
    <property type="entry name" value="RNA_pol_sigma_r3/r4-like"/>
</dbReference>
<dbReference type="InterPro" id="IPR013249">
    <property type="entry name" value="RNA_pol_sigma70_r4_t2"/>
</dbReference>
<name>A0A6M4ISY6_9BACT</name>
<dbReference type="KEGG" id="ggr:HKW67_14575"/>
<dbReference type="InterPro" id="IPR014284">
    <property type="entry name" value="RNA_pol_sigma-70_dom"/>
</dbReference>
<proteinExistence type="inferred from homology"/>
<evidence type="ECO:0000256" key="5">
    <source>
        <dbReference type="SAM" id="MobiDB-lite"/>
    </source>
</evidence>
<dbReference type="Pfam" id="PF08281">
    <property type="entry name" value="Sigma70_r4_2"/>
    <property type="match status" value="1"/>
</dbReference>
<dbReference type="Pfam" id="PF04542">
    <property type="entry name" value="Sigma70_r2"/>
    <property type="match status" value="1"/>
</dbReference>
<dbReference type="PANTHER" id="PTHR43133:SF25">
    <property type="entry name" value="RNA POLYMERASE SIGMA FACTOR RFAY-RELATED"/>
    <property type="match status" value="1"/>
</dbReference>
<dbReference type="SUPFAM" id="SSF88946">
    <property type="entry name" value="Sigma2 domain of RNA polymerase sigma factors"/>
    <property type="match status" value="1"/>
</dbReference>
<evidence type="ECO:0000256" key="1">
    <source>
        <dbReference type="ARBA" id="ARBA00010641"/>
    </source>
</evidence>
<dbReference type="Gene3D" id="1.10.1740.10">
    <property type="match status" value="1"/>
</dbReference>
<evidence type="ECO:0000256" key="4">
    <source>
        <dbReference type="ARBA" id="ARBA00023163"/>
    </source>
</evidence>
<evidence type="ECO:0000256" key="3">
    <source>
        <dbReference type="ARBA" id="ARBA00023082"/>
    </source>
</evidence>
<dbReference type="GO" id="GO:0016987">
    <property type="term" value="F:sigma factor activity"/>
    <property type="evidence" value="ECO:0007669"/>
    <property type="project" value="UniProtKB-KW"/>
</dbReference>
<dbReference type="GO" id="GO:0003677">
    <property type="term" value="F:DNA binding"/>
    <property type="evidence" value="ECO:0007669"/>
    <property type="project" value="InterPro"/>
</dbReference>
<keyword evidence="3" id="KW-0731">Sigma factor</keyword>
<dbReference type="InterPro" id="IPR013325">
    <property type="entry name" value="RNA_pol_sigma_r2"/>
</dbReference>
<evidence type="ECO:0000259" key="7">
    <source>
        <dbReference type="Pfam" id="PF08281"/>
    </source>
</evidence>
<dbReference type="AlphaFoldDB" id="A0A6M4ISY6"/>
<gene>
    <name evidence="8" type="ORF">HKW67_14575</name>
</gene>
<dbReference type="RefSeq" id="WP_171226080.1">
    <property type="nucleotide sequence ID" value="NZ_CP053085.1"/>
</dbReference>